<gene>
    <name evidence="3" type="ORF">NDR89_25885</name>
</gene>
<organism evidence="3 4">
    <name type="scientific">Cupriavidus gilardii</name>
    <dbReference type="NCBI Taxonomy" id="82541"/>
    <lineage>
        <taxon>Bacteria</taxon>
        <taxon>Pseudomonadati</taxon>
        <taxon>Pseudomonadota</taxon>
        <taxon>Betaproteobacteria</taxon>
        <taxon>Burkholderiales</taxon>
        <taxon>Burkholderiaceae</taxon>
        <taxon>Cupriavidus</taxon>
    </lineage>
</organism>
<dbReference type="PANTHER" id="PTHR22946:SF0">
    <property type="entry name" value="DIENELACTONE HYDROLASE DOMAIN-CONTAINING PROTEIN"/>
    <property type="match status" value="1"/>
</dbReference>
<dbReference type="SUPFAM" id="SSF53474">
    <property type="entry name" value="alpha/beta-Hydrolases"/>
    <property type="match status" value="1"/>
</dbReference>
<dbReference type="EMBL" id="CP098736">
    <property type="protein sequence ID" value="USE79991.1"/>
    <property type="molecule type" value="Genomic_DNA"/>
</dbReference>
<accession>A0ABY4VSK2</accession>
<dbReference type="RefSeq" id="WP_252253171.1">
    <property type="nucleotide sequence ID" value="NZ_CP098736.1"/>
</dbReference>
<reference evidence="3" key="1">
    <citation type="submission" date="2022-06" db="EMBL/GenBank/DDBJ databases">
        <title>Complete genome sequence and characterization of Cupriavidus gilardii QJ1 isolated from contaminating cells.</title>
        <authorList>
            <person name="Qi J."/>
        </authorList>
    </citation>
    <scope>NUCLEOTIDE SEQUENCE</scope>
    <source>
        <strain evidence="3">QJ1</strain>
    </source>
</reference>
<dbReference type="GO" id="GO:0016787">
    <property type="term" value="F:hydrolase activity"/>
    <property type="evidence" value="ECO:0007669"/>
    <property type="project" value="UniProtKB-KW"/>
</dbReference>
<dbReference type="InterPro" id="IPR022742">
    <property type="entry name" value="Hydrolase_4"/>
</dbReference>
<evidence type="ECO:0000256" key="1">
    <source>
        <dbReference type="SAM" id="MobiDB-lite"/>
    </source>
</evidence>
<evidence type="ECO:0000313" key="3">
    <source>
        <dbReference type="EMBL" id="USE79991.1"/>
    </source>
</evidence>
<dbReference type="PANTHER" id="PTHR22946">
    <property type="entry name" value="DIENELACTONE HYDROLASE DOMAIN-CONTAINING PROTEIN-RELATED"/>
    <property type="match status" value="1"/>
</dbReference>
<dbReference type="Gene3D" id="3.40.50.1820">
    <property type="entry name" value="alpha/beta hydrolase"/>
    <property type="match status" value="1"/>
</dbReference>
<dbReference type="InterPro" id="IPR050261">
    <property type="entry name" value="FrsA_esterase"/>
</dbReference>
<name>A0ABY4VSK2_9BURK</name>
<feature type="domain" description="Serine aminopeptidase S33" evidence="2">
    <location>
        <begin position="106"/>
        <end position="205"/>
    </location>
</feature>
<proteinExistence type="predicted"/>
<feature type="region of interest" description="Disordered" evidence="1">
    <location>
        <begin position="305"/>
        <end position="335"/>
    </location>
</feature>
<protein>
    <submittedName>
        <fullName evidence="3">Dienelactone hydrolase family protein</fullName>
    </submittedName>
</protein>
<dbReference type="Pfam" id="PF12146">
    <property type="entry name" value="Hydrolase_4"/>
    <property type="match status" value="1"/>
</dbReference>
<evidence type="ECO:0000313" key="4">
    <source>
        <dbReference type="Proteomes" id="UP001056648"/>
    </source>
</evidence>
<sequence>MLRRCRARGAPDVVQFVQFVQFVPFVRLALCLLAWSALPALPAGAAPLEETWSVPVTVTDAHGRQVAQRIVVSAFREPGHQRYPLLVLNHGRAPDPYARARLGRVRLAEQAAYFASLGFQVLVPTRIGYGASGGDDIENTGSCTRKNYRPGFEVAAQQVLQVIEMARSRPEIDVSRVVLVGQSFGGAAVIALAAKNPPGVRLVLNFAGGGGGDPRLHPGEPCAPEQQAALFAEYGRSARVPTHWIYTTNDRYMGPYPAQWFESFRSAGGVGKYHALPAFGQDGHQLFARGLTRWRPLAEQALRDAGFEPRPLNRPGSAMGASGSQAKAAVPARAR</sequence>
<keyword evidence="4" id="KW-1185">Reference proteome</keyword>
<dbReference type="Proteomes" id="UP001056648">
    <property type="component" value="Chromosome 2"/>
</dbReference>
<evidence type="ECO:0000259" key="2">
    <source>
        <dbReference type="Pfam" id="PF12146"/>
    </source>
</evidence>
<keyword evidence="3" id="KW-0378">Hydrolase</keyword>
<dbReference type="InterPro" id="IPR029058">
    <property type="entry name" value="AB_hydrolase_fold"/>
</dbReference>